<keyword evidence="8" id="KW-1185">Reference proteome</keyword>
<keyword evidence="5" id="KW-0732">Signal</keyword>
<evidence type="ECO:0000313" key="8">
    <source>
        <dbReference type="Proteomes" id="UP001497444"/>
    </source>
</evidence>
<dbReference type="PANTHER" id="PTHR31232:SF18">
    <property type="entry name" value="S-PROTEIN HOMOLOG"/>
    <property type="match status" value="1"/>
</dbReference>
<dbReference type="InterPro" id="IPR010264">
    <property type="entry name" value="Self-incomp_S1"/>
</dbReference>
<dbReference type="Pfam" id="PF05938">
    <property type="entry name" value="Self-incomp_S1"/>
    <property type="match status" value="1"/>
</dbReference>
<evidence type="ECO:0000256" key="1">
    <source>
        <dbReference type="ARBA" id="ARBA00004613"/>
    </source>
</evidence>
<proteinExistence type="inferred from homology"/>
<sequence>MVLSNSLIECTEEAFVDILNYVGTDAIFVHCRSKDTDLGMTQIDPGEDYMFKFMPNFFGSTSFWCEFIWKSLTQDFNVWRGEDYLDRMPCSVTGSCAYKVSPEGFYWSSTLLAADDEGWTFWKNWES</sequence>
<keyword evidence="4 6" id="KW-0964">Secreted</keyword>
<evidence type="ECO:0000256" key="5">
    <source>
        <dbReference type="ARBA" id="ARBA00022729"/>
    </source>
</evidence>
<gene>
    <name evidence="7" type="ORF">CSSPJE1EN1_LOCUS8574</name>
</gene>
<accession>A0ABP0WB13</accession>
<comment type="similarity">
    <text evidence="2 6">Belongs to the plant self-incompatibility (S1) protein family.</text>
</comment>
<dbReference type="Proteomes" id="UP001497444">
    <property type="component" value="Chromosome 15"/>
</dbReference>
<protein>
    <recommendedName>
        <fullName evidence="6">S-protein homolog</fullName>
    </recommendedName>
</protein>
<reference evidence="7" key="1">
    <citation type="submission" date="2024-02" db="EMBL/GenBank/DDBJ databases">
        <authorList>
            <consortium name="ELIXIR-Norway"/>
            <consortium name="Elixir Norway"/>
        </authorList>
    </citation>
    <scope>NUCLEOTIDE SEQUENCE</scope>
</reference>
<evidence type="ECO:0000256" key="3">
    <source>
        <dbReference type="ARBA" id="ARBA00022471"/>
    </source>
</evidence>
<evidence type="ECO:0000313" key="7">
    <source>
        <dbReference type="EMBL" id="CAK9263096.1"/>
    </source>
</evidence>
<keyword evidence="3 6" id="KW-0713">Self-incompatibility</keyword>
<evidence type="ECO:0000256" key="4">
    <source>
        <dbReference type="ARBA" id="ARBA00022525"/>
    </source>
</evidence>
<name>A0ABP0WB13_9BRYO</name>
<organism evidence="7 8">
    <name type="scientific">Sphagnum jensenii</name>
    <dbReference type="NCBI Taxonomy" id="128206"/>
    <lineage>
        <taxon>Eukaryota</taxon>
        <taxon>Viridiplantae</taxon>
        <taxon>Streptophyta</taxon>
        <taxon>Embryophyta</taxon>
        <taxon>Bryophyta</taxon>
        <taxon>Sphagnophytina</taxon>
        <taxon>Sphagnopsida</taxon>
        <taxon>Sphagnales</taxon>
        <taxon>Sphagnaceae</taxon>
        <taxon>Sphagnum</taxon>
    </lineage>
</organism>
<evidence type="ECO:0000256" key="2">
    <source>
        <dbReference type="ARBA" id="ARBA00005581"/>
    </source>
</evidence>
<dbReference type="PANTHER" id="PTHR31232">
    <property type="match status" value="1"/>
</dbReference>
<evidence type="ECO:0000256" key="6">
    <source>
        <dbReference type="RuleBase" id="RU367044"/>
    </source>
</evidence>
<comment type="subcellular location">
    <subcellularLocation>
        <location evidence="1 6">Secreted</location>
    </subcellularLocation>
</comment>
<dbReference type="EMBL" id="OZ020110">
    <property type="protein sequence ID" value="CAK9263096.1"/>
    <property type="molecule type" value="Genomic_DNA"/>
</dbReference>